<dbReference type="VEuPathDB" id="VectorBase:RSAN_030689"/>
<sequence>MCAKLLTTVVALLTAPQLASGSGRRPIYNIYHMTNAIWQVDEGMELGANAIESDVTFDNNGTALWFFHGVPCDCARWCERYEEVPALLRYLRRTTDGGIYEKSLALLFLDLKTSSLYSDKKYNAGVDIANKLLNHLWLGVPVKRALNVLLCVHSVGDKELFRGAIKTIHRQRPEMIEKIGFDVSNNDELDTIGNMYRELGIEGHRWQGDGATNCLSFLRATGRMNSIVKNRDAGEASSYVDKAYQWTIDIPDQLRLSLRRNVDGIITNMPHRLASVLKESEFRNTLRPANASDNPWTRYGCRYNCDRKPFISDHLLGGASAGVPD</sequence>
<dbReference type="SUPFAM" id="SSF51695">
    <property type="entry name" value="PLC-like phosphodiesterases"/>
    <property type="match status" value="1"/>
</dbReference>
<keyword evidence="8" id="KW-1185">Reference proteome</keyword>
<keyword evidence="6" id="KW-0732">Signal</keyword>
<evidence type="ECO:0000256" key="5">
    <source>
        <dbReference type="ARBA" id="ARBA00023239"/>
    </source>
</evidence>
<evidence type="ECO:0000256" key="2">
    <source>
        <dbReference type="ARBA" id="ARBA00022723"/>
    </source>
</evidence>
<keyword evidence="3" id="KW-0460">Magnesium</keyword>
<dbReference type="AlphaFoldDB" id="A0A9D4PJP9"/>
<dbReference type="GO" id="GO:0046872">
    <property type="term" value="F:metal ion binding"/>
    <property type="evidence" value="ECO:0007669"/>
    <property type="project" value="UniProtKB-KW"/>
</dbReference>
<evidence type="ECO:0000256" key="6">
    <source>
        <dbReference type="SAM" id="SignalP"/>
    </source>
</evidence>
<evidence type="ECO:0000256" key="1">
    <source>
        <dbReference type="ARBA" id="ARBA00000110"/>
    </source>
</evidence>
<dbReference type="EMBL" id="JABSTV010001253">
    <property type="protein sequence ID" value="KAH7944472.1"/>
    <property type="molecule type" value="Genomic_DNA"/>
</dbReference>
<comment type="caution">
    <text evidence="7">The sequence shown here is derived from an EMBL/GenBank/DDBJ whole genome shotgun (WGS) entry which is preliminary data.</text>
</comment>
<dbReference type="GO" id="GO:0006629">
    <property type="term" value="P:lipid metabolic process"/>
    <property type="evidence" value="ECO:0007669"/>
    <property type="project" value="InterPro"/>
</dbReference>
<gene>
    <name evidence="7" type="ORF">HPB52_019954</name>
</gene>
<dbReference type="GO" id="GO:0008081">
    <property type="term" value="F:phosphoric diester hydrolase activity"/>
    <property type="evidence" value="ECO:0007669"/>
    <property type="project" value="InterPro"/>
</dbReference>
<accession>A0A9D4PJP9</accession>
<keyword evidence="2" id="KW-0479">Metal-binding</keyword>
<evidence type="ECO:0000313" key="7">
    <source>
        <dbReference type="EMBL" id="KAH7944472.1"/>
    </source>
</evidence>
<reference evidence="7" key="2">
    <citation type="submission" date="2021-09" db="EMBL/GenBank/DDBJ databases">
        <authorList>
            <person name="Jia N."/>
            <person name="Wang J."/>
            <person name="Shi W."/>
            <person name="Du L."/>
            <person name="Sun Y."/>
            <person name="Zhan W."/>
            <person name="Jiang J."/>
            <person name="Wang Q."/>
            <person name="Zhang B."/>
            <person name="Ji P."/>
            <person name="Sakyi L.B."/>
            <person name="Cui X."/>
            <person name="Yuan T."/>
            <person name="Jiang B."/>
            <person name="Yang W."/>
            <person name="Lam T.T.-Y."/>
            <person name="Chang Q."/>
            <person name="Ding S."/>
            <person name="Wang X."/>
            <person name="Zhu J."/>
            <person name="Ruan X."/>
            <person name="Zhao L."/>
            <person name="Wei J."/>
            <person name="Que T."/>
            <person name="Du C."/>
            <person name="Cheng J."/>
            <person name="Dai P."/>
            <person name="Han X."/>
            <person name="Huang E."/>
            <person name="Gao Y."/>
            <person name="Liu J."/>
            <person name="Shao H."/>
            <person name="Ye R."/>
            <person name="Li L."/>
            <person name="Wei W."/>
            <person name="Wang X."/>
            <person name="Wang C."/>
            <person name="Huo Q."/>
            <person name="Li W."/>
            <person name="Guo W."/>
            <person name="Chen H."/>
            <person name="Chen S."/>
            <person name="Zhou L."/>
            <person name="Zhou L."/>
            <person name="Ni X."/>
            <person name="Tian J."/>
            <person name="Zhou Y."/>
            <person name="Sheng Y."/>
            <person name="Liu T."/>
            <person name="Pan Y."/>
            <person name="Xia L."/>
            <person name="Li J."/>
            <person name="Zhao F."/>
            <person name="Cao W."/>
        </authorList>
    </citation>
    <scope>NUCLEOTIDE SEQUENCE</scope>
    <source>
        <strain evidence="7">Rsan-2018</strain>
        <tissue evidence="7">Larvae</tissue>
    </source>
</reference>
<protein>
    <submittedName>
        <fullName evidence="7">Uncharacterized protein</fullName>
    </submittedName>
</protein>
<dbReference type="Proteomes" id="UP000821837">
    <property type="component" value="Unassembled WGS sequence"/>
</dbReference>
<evidence type="ECO:0000313" key="8">
    <source>
        <dbReference type="Proteomes" id="UP000821837"/>
    </source>
</evidence>
<dbReference type="CDD" id="cd08576">
    <property type="entry name" value="GDPD_like_SMaseD_PLD"/>
    <property type="match status" value="1"/>
</dbReference>
<reference evidence="7" key="1">
    <citation type="journal article" date="2020" name="Cell">
        <title>Large-Scale Comparative Analyses of Tick Genomes Elucidate Their Genetic Diversity and Vector Capacities.</title>
        <authorList>
            <consortium name="Tick Genome and Microbiome Consortium (TIGMIC)"/>
            <person name="Jia N."/>
            <person name="Wang J."/>
            <person name="Shi W."/>
            <person name="Du L."/>
            <person name="Sun Y."/>
            <person name="Zhan W."/>
            <person name="Jiang J.F."/>
            <person name="Wang Q."/>
            <person name="Zhang B."/>
            <person name="Ji P."/>
            <person name="Bell-Sakyi L."/>
            <person name="Cui X.M."/>
            <person name="Yuan T.T."/>
            <person name="Jiang B.G."/>
            <person name="Yang W.F."/>
            <person name="Lam T.T."/>
            <person name="Chang Q.C."/>
            <person name="Ding S.J."/>
            <person name="Wang X.J."/>
            <person name="Zhu J.G."/>
            <person name="Ruan X.D."/>
            <person name="Zhao L."/>
            <person name="Wei J.T."/>
            <person name="Ye R.Z."/>
            <person name="Que T.C."/>
            <person name="Du C.H."/>
            <person name="Zhou Y.H."/>
            <person name="Cheng J.X."/>
            <person name="Dai P.F."/>
            <person name="Guo W.B."/>
            <person name="Han X.H."/>
            <person name="Huang E.J."/>
            <person name="Li L.F."/>
            <person name="Wei W."/>
            <person name="Gao Y.C."/>
            <person name="Liu J.Z."/>
            <person name="Shao H.Z."/>
            <person name="Wang X."/>
            <person name="Wang C.C."/>
            <person name="Yang T.C."/>
            <person name="Huo Q.B."/>
            <person name="Li W."/>
            <person name="Chen H.Y."/>
            <person name="Chen S.E."/>
            <person name="Zhou L.G."/>
            <person name="Ni X.B."/>
            <person name="Tian J.H."/>
            <person name="Sheng Y."/>
            <person name="Liu T."/>
            <person name="Pan Y.S."/>
            <person name="Xia L.Y."/>
            <person name="Li J."/>
            <person name="Zhao F."/>
            <person name="Cao W.C."/>
        </authorList>
    </citation>
    <scope>NUCLEOTIDE SEQUENCE</scope>
    <source>
        <strain evidence="7">Rsan-2018</strain>
    </source>
</reference>
<proteinExistence type="predicted"/>
<organism evidence="7 8">
    <name type="scientific">Rhipicephalus sanguineus</name>
    <name type="common">Brown dog tick</name>
    <name type="synonym">Ixodes sanguineus</name>
    <dbReference type="NCBI Taxonomy" id="34632"/>
    <lineage>
        <taxon>Eukaryota</taxon>
        <taxon>Metazoa</taxon>
        <taxon>Ecdysozoa</taxon>
        <taxon>Arthropoda</taxon>
        <taxon>Chelicerata</taxon>
        <taxon>Arachnida</taxon>
        <taxon>Acari</taxon>
        <taxon>Parasitiformes</taxon>
        <taxon>Ixodida</taxon>
        <taxon>Ixodoidea</taxon>
        <taxon>Ixodidae</taxon>
        <taxon>Rhipicephalinae</taxon>
        <taxon>Rhipicephalus</taxon>
        <taxon>Rhipicephalus</taxon>
    </lineage>
</organism>
<keyword evidence="4" id="KW-1015">Disulfide bond</keyword>
<keyword evidence="5" id="KW-0456">Lyase</keyword>
<feature type="chain" id="PRO_5039330532" evidence="6">
    <location>
        <begin position="22"/>
        <end position="325"/>
    </location>
</feature>
<dbReference type="InterPro" id="IPR017946">
    <property type="entry name" value="PLC-like_Pdiesterase_TIM-brl"/>
</dbReference>
<evidence type="ECO:0000256" key="3">
    <source>
        <dbReference type="ARBA" id="ARBA00022842"/>
    </source>
</evidence>
<evidence type="ECO:0000256" key="4">
    <source>
        <dbReference type="ARBA" id="ARBA00023157"/>
    </source>
</evidence>
<dbReference type="GO" id="GO:0016829">
    <property type="term" value="F:lyase activity"/>
    <property type="evidence" value="ECO:0007669"/>
    <property type="project" value="UniProtKB-KW"/>
</dbReference>
<dbReference type="Gene3D" id="3.20.20.190">
    <property type="entry name" value="Phosphatidylinositol (PI) phosphodiesterase"/>
    <property type="match status" value="1"/>
</dbReference>
<comment type="catalytic activity">
    <reaction evidence="1">
        <text>an N-(acyl)-sphingosylphosphoethanolamine = an N-(acyl)-sphingosyl-1,3-cyclic phosphate + ethanolamine</text>
        <dbReference type="Rhea" id="RHEA:60648"/>
        <dbReference type="ChEBI" id="CHEBI:57603"/>
        <dbReference type="ChEBI" id="CHEBI:143891"/>
        <dbReference type="ChEBI" id="CHEBI:143892"/>
    </reaction>
</comment>
<name>A0A9D4PJP9_RHISA</name>
<feature type="signal peptide" evidence="6">
    <location>
        <begin position="1"/>
        <end position="21"/>
    </location>
</feature>